<sequence length="1066" mass="117396">MSPRKGKVKWGESDPSGVLEAISATGERFASLFNVDCDDAILAHVGLLLASSRACDHKAMEGDWGQGRPSGGEEFNPLSAMVKAVDMQEERNNGSYQFSGGAELVRLSGQVINTFNQHQGGQPASGEISSCQQDRSVPLSAATSQARENQIISITSPQQRHLLNLSHRTPEMATQPQSQGQFPSERVRISPRSVAAHMNRQSATLIRTPPPRFTIPLTPEGLIAYPPMIPTAGARASPPNPSSYQISLGMPPRAPSLSTPAQFGVDSSPFPPTTTPQRSVSTPPLNFHASAESGMRIFQVPQAPRGISSSSAQPMPKKVPFQKYEIARAALNSGIGALIPPPAFPPLHRATSPAKMGVFPPHRAISPSKLLSPAVVGQIRYGDSRMIPVQPVRPNNVTATISPTATTEVRLPSFNNTFGGSGGADGGQPQQPFVTCQPSGQLGMNINNTPTTTTSLLRPEVTGQKNVKQRVSKKKVKVEGQQAERKGRGPDKNKRAKRGSNSKEVDTLFKLKTEMPGSRNDMVAPDIPEVMDQQGQPMTLTNPSQEGARKSTKGNRVSTGNRKNANKKSFPTVVVPLESAMEQVSLGDFAKMTFSSTTTTVPPTVASSSTTTTGPSVMTTIKIPATTTSSSEQVGPPTHEENVVENGIVKTESLKQTIMPPPPPPVVSTSASSSSSCRPHFVVKKGRPRKSEGKRQPAPRPSRKRLDIPPRQQVIDLKKYNPTAEEQKELYANGCFLVEAGKVGLAPMKTTLYRVHIMEDKSITLQKYEPVDLSGREFHRATTSMLVVDARDKSFFQRYHPVYVLKIIDTAKVSVYQYIHVDHITPYLLKIRTTKHLFGAFYTVAELIFRQVIHNGDFIKARIDTTSEIYDPLAKEAWDIYHAACRDRAKDLMGVSGIASGFWRPFIQFPQVRFSRRDRVPKGDKKNCGACIQRSRIANFFGVFRRMIYDEVSFQPEFLKDSNVKEERNMCGLCKIKVYLAWKLTHHSWYVYNAIRNYVVELVEELDEDEKLNPKEVIDSLLGDYEWLARTFLDFQVLLAESDYAIGRCIDQNRRKGASNSLVEDD</sequence>
<accession>A0A226CZE8</accession>
<name>A0A226CZE8_FOLCA</name>
<organism evidence="2 3">
    <name type="scientific">Folsomia candida</name>
    <name type="common">Springtail</name>
    <dbReference type="NCBI Taxonomy" id="158441"/>
    <lineage>
        <taxon>Eukaryota</taxon>
        <taxon>Metazoa</taxon>
        <taxon>Ecdysozoa</taxon>
        <taxon>Arthropoda</taxon>
        <taxon>Hexapoda</taxon>
        <taxon>Collembola</taxon>
        <taxon>Entomobryomorpha</taxon>
        <taxon>Isotomoidea</taxon>
        <taxon>Isotomidae</taxon>
        <taxon>Proisotominae</taxon>
        <taxon>Folsomia</taxon>
    </lineage>
</organism>
<evidence type="ECO:0000313" key="3">
    <source>
        <dbReference type="Proteomes" id="UP000198287"/>
    </source>
</evidence>
<feature type="region of interest" description="Disordered" evidence="1">
    <location>
        <begin position="655"/>
        <end position="707"/>
    </location>
</feature>
<evidence type="ECO:0000313" key="2">
    <source>
        <dbReference type="EMBL" id="OXA37994.1"/>
    </source>
</evidence>
<evidence type="ECO:0000256" key="1">
    <source>
        <dbReference type="SAM" id="MobiDB-lite"/>
    </source>
</evidence>
<comment type="caution">
    <text evidence="2">The sequence shown here is derived from an EMBL/GenBank/DDBJ whole genome shotgun (WGS) entry which is preliminary data.</text>
</comment>
<feature type="compositionally biased region" description="Polar residues" evidence="1">
    <location>
        <begin position="554"/>
        <end position="567"/>
    </location>
</feature>
<proteinExistence type="predicted"/>
<dbReference type="Proteomes" id="UP000198287">
    <property type="component" value="Unassembled WGS sequence"/>
</dbReference>
<feature type="compositionally biased region" description="Polar residues" evidence="1">
    <location>
        <begin position="440"/>
        <end position="456"/>
    </location>
</feature>
<feature type="compositionally biased region" description="Polar residues" evidence="1">
    <location>
        <begin position="533"/>
        <end position="545"/>
    </location>
</feature>
<protein>
    <submittedName>
        <fullName evidence="2">Uncharacterized protein</fullName>
    </submittedName>
</protein>
<feature type="region of interest" description="Disordered" evidence="1">
    <location>
        <begin position="440"/>
        <end position="507"/>
    </location>
</feature>
<feature type="compositionally biased region" description="Low complexity" evidence="1">
    <location>
        <begin position="667"/>
        <end position="676"/>
    </location>
</feature>
<dbReference type="AlphaFoldDB" id="A0A226CZE8"/>
<feature type="compositionally biased region" description="Basic residues" evidence="1">
    <location>
        <begin position="467"/>
        <end position="476"/>
    </location>
</feature>
<keyword evidence="3" id="KW-1185">Reference proteome</keyword>
<feature type="region of interest" description="Disordered" evidence="1">
    <location>
        <begin position="533"/>
        <end position="567"/>
    </location>
</feature>
<feature type="compositionally biased region" description="Basic and acidic residues" evidence="1">
    <location>
        <begin position="482"/>
        <end position="493"/>
    </location>
</feature>
<dbReference type="EMBL" id="LNIX01000049">
    <property type="protein sequence ID" value="OXA37994.1"/>
    <property type="molecule type" value="Genomic_DNA"/>
</dbReference>
<feature type="region of interest" description="Disordered" evidence="1">
    <location>
        <begin position="598"/>
        <end position="617"/>
    </location>
</feature>
<gene>
    <name evidence="2" type="ORF">Fcan01_27228</name>
</gene>
<reference evidence="2 3" key="1">
    <citation type="submission" date="2015-12" db="EMBL/GenBank/DDBJ databases">
        <title>The genome of Folsomia candida.</title>
        <authorList>
            <person name="Faddeeva A."/>
            <person name="Derks M.F."/>
            <person name="Anvar Y."/>
            <person name="Smit S."/>
            <person name="Van Straalen N."/>
            <person name="Roelofs D."/>
        </authorList>
    </citation>
    <scope>NUCLEOTIDE SEQUENCE [LARGE SCALE GENOMIC DNA]</scope>
    <source>
        <strain evidence="2 3">VU population</strain>
        <tissue evidence="2">Whole body</tissue>
    </source>
</reference>